<feature type="compositionally biased region" description="Low complexity" evidence="1">
    <location>
        <begin position="213"/>
        <end position="229"/>
    </location>
</feature>
<dbReference type="EMBL" id="BLWC01000002">
    <property type="protein sequence ID" value="GFN01423.1"/>
    <property type="molecule type" value="Genomic_DNA"/>
</dbReference>
<dbReference type="AlphaFoldDB" id="A0A7J0CFY7"/>
<evidence type="ECO:0000313" key="2">
    <source>
        <dbReference type="EMBL" id="GFN01423.1"/>
    </source>
</evidence>
<dbReference type="Proteomes" id="UP000498980">
    <property type="component" value="Unassembled WGS sequence"/>
</dbReference>
<protein>
    <submittedName>
        <fullName evidence="2">Uncharacterized protein</fullName>
    </submittedName>
</protein>
<accession>A0A7J0CFY7</accession>
<organism evidence="2 3">
    <name type="scientific">Streptomyces fulvorobeus</name>
    <dbReference type="NCBI Taxonomy" id="284028"/>
    <lineage>
        <taxon>Bacteria</taxon>
        <taxon>Bacillati</taxon>
        <taxon>Actinomycetota</taxon>
        <taxon>Actinomycetes</taxon>
        <taxon>Kitasatosporales</taxon>
        <taxon>Streptomycetaceae</taxon>
        <taxon>Streptomyces</taxon>
    </lineage>
</organism>
<sequence length="245" mass="25159">MLVPSGPLHRFTGMWTRKPQEAPQAPPVNPWVTSNPGDGSGHKTESEGTPWAVVPEKPPALVRVGRIALWGAVGLLAAAGLRGLVAPPPSPAGPQAAPAPGPTAAAYPEDAARALAVRAAHAYLAWDEAKPEDRARELAAVLAAGVDPQLGWDGRGTQAVGLVVPGPVIPGRAGRARVRVDAQIAPGAGPVRWVAVEIPVAVAGGGRLVVSGPPRSWVSPSARPPARSTPKGRLTPRSPPRPARR</sequence>
<feature type="region of interest" description="Disordered" evidence="1">
    <location>
        <begin position="18"/>
        <end position="50"/>
    </location>
</feature>
<feature type="region of interest" description="Disordered" evidence="1">
    <location>
        <begin position="206"/>
        <end position="245"/>
    </location>
</feature>
<reference evidence="2 3" key="1">
    <citation type="submission" date="2020-05" db="EMBL/GenBank/DDBJ databases">
        <title>Whole genome shotgun sequence of Streptomyces fulvorobeus NBRC 15897.</title>
        <authorList>
            <person name="Komaki H."/>
            <person name="Tamura T."/>
        </authorList>
    </citation>
    <scope>NUCLEOTIDE SEQUENCE [LARGE SCALE GENOMIC DNA]</scope>
    <source>
        <strain evidence="2 3">NBRC 15897</strain>
    </source>
</reference>
<proteinExistence type="predicted"/>
<comment type="caution">
    <text evidence="2">The sequence shown here is derived from an EMBL/GenBank/DDBJ whole genome shotgun (WGS) entry which is preliminary data.</text>
</comment>
<evidence type="ECO:0000256" key="1">
    <source>
        <dbReference type="SAM" id="MobiDB-lite"/>
    </source>
</evidence>
<keyword evidence="3" id="KW-1185">Reference proteome</keyword>
<gene>
    <name evidence="2" type="ORF">Sfulv_62330</name>
</gene>
<evidence type="ECO:0000313" key="3">
    <source>
        <dbReference type="Proteomes" id="UP000498980"/>
    </source>
</evidence>
<name>A0A7J0CFY7_9ACTN</name>